<dbReference type="InterPro" id="IPR007815">
    <property type="entry name" value="Emycin_Estase"/>
</dbReference>
<dbReference type="Gene3D" id="3.40.1660.10">
    <property type="entry name" value="EreA-like (biosynthetic domain)"/>
    <property type="match status" value="1"/>
</dbReference>
<dbReference type="EMBL" id="CP032698">
    <property type="protein sequence ID" value="AYG78190.1"/>
    <property type="molecule type" value="Genomic_DNA"/>
</dbReference>
<dbReference type="InterPro" id="IPR014622">
    <property type="entry name" value="UCP036794_erythomycin"/>
</dbReference>
<accession>A0A387HB46</accession>
<keyword evidence="1" id="KW-0732">Signal</keyword>
<dbReference type="PIRSF" id="PIRSF036794">
    <property type="entry name" value="UCP_erythr_ester"/>
    <property type="match status" value="1"/>
</dbReference>
<dbReference type="Pfam" id="PF05139">
    <property type="entry name" value="Erythro_esteras"/>
    <property type="match status" value="1"/>
</dbReference>
<dbReference type="CDD" id="cd14728">
    <property type="entry name" value="Ere-like"/>
    <property type="match status" value="1"/>
</dbReference>
<dbReference type="Proteomes" id="UP000271554">
    <property type="component" value="Chromosome"/>
</dbReference>
<proteinExistence type="predicted"/>
<dbReference type="PANTHER" id="PTHR31299:SF0">
    <property type="entry name" value="ESTERASE, PUTATIVE (AFU_ORTHOLOGUE AFUA_1G05850)-RELATED"/>
    <property type="match status" value="1"/>
</dbReference>
<evidence type="ECO:0000256" key="1">
    <source>
        <dbReference type="SAM" id="SignalP"/>
    </source>
</evidence>
<dbReference type="Gene3D" id="1.20.1440.30">
    <property type="entry name" value="Biosynthetic Protein domain"/>
    <property type="match status" value="1"/>
</dbReference>
<dbReference type="PANTHER" id="PTHR31299">
    <property type="entry name" value="ESTERASE, PUTATIVE (AFU_ORTHOLOGUE AFUA_1G05850)-RELATED"/>
    <property type="match status" value="1"/>
</dbReference>
<dbReference type="Gene3D" id="3.30.1870.10">
    <property type="entry name" value="EreA-like, domain 2"/>
    <property type="match status" value="1"/>
</dbReference>
<gene>
    <name evidence="2" type="ORF">DWB77_00297</name>
</gene>
<evidence type="ECO:0000313" key="2">
    <source>
        <dbReference type="EMBL" id="AYG78190.1"/>
    </source>
</evidence>
<name>A0A387HB46_9ACTN</name>
<feature type="chain" id="PRO_5017198495" description="Erythromycin esterase" evidence="1">
    <location>
        <begin position="28"/>
        <end position="447"/>
    </location>
</feature>
<dbReference type="InterPro" id="IPR052036">
    <property type="entry name" value="Hydrolase/PRTase-associated"/>
</dbReference>
<evidence type="ECO:0000313" key="3">
    <source>
        <dbReference type="Proteomes" id="UP000271554"/>
    </source>
</evidence>
<dbReference type="KEGG" id="shun:DWB77_00297"/>
<dbReference type="SUPFAM" id="SSF159501">
    <property type="entry name" value="EreA/ChaN-like"/>
    <property type="match status" value="1"/>
</dbReference>
<dbReference type="GO" id="GO:0046677">
    <property type="term" value="P:response to antibiotic"/>
    <property type="evidence" value="ECO:0007669"/>
    <property type="project" value="InterPro"/>
</dbReference>
<organism evidence="2 3">
    <name type="scientific">Streptomyces hundungensis</name>
    <dbReference type="NCBI Taxonomy" id="1077946"/>
    <lineage>
        <taxon>Bacteria</taxon>
        <taxon>Bacillati</taxon>
        <taxon>Actinomycetota</taxon>
        <taxon>Actinomycetes</taxon>
        <taxon>Kitasatosporales</taxon>
        <taxon>Streptomycetaceae</taxon>
        <taxon>Streptomyces</taxon>
    </lineage>
</organism>
<keyword evidence="3" id="KW-1185">Reference proteome</keyword>
<sequence>MIGTRKRYAATAVALLAALAPAAVAQAAPAESARTAASDPVRVLDWMAQPLRTTEPGSGTADLRALGTMVGSAKVVGVGEATHGSHEFFALKDRVFRYLVEQKGFTTFALEISWSAGLQIDDYLQNRDDTRDARQVVHEVMADSPWDRSEFAVLIQWMRDHNRQHPDRPVHFLGDDIGAPRLDQRVLDTVTSYVRQNRPETTERLNELLTAVRPLDDAIAYLGRPLIERQENAARARQVLDLMQEQKGRGGADFEFALQNARNIAQTYTFLTIDPRDQESLTAMERYRDQVMAETTTWWHRRTGGKTVVSAHNDHVGYAASDPKTYPKTQGSFLRDALGTGYLAVGTTFDHGSFLSKDQSLGGEWKRFAVGPAETGTNEYTLDRVRYRDYYADLRKIPASARTWFATPRPTYSIGTQYPTNQILLNALGTSYDILVHLHSVRAADKL</sequence>
<reference evidence="2 3" key="1">
    <citation type="submission" date="2018-10" db="EMBL/GenBank/DDBJ databases">
        <title>Relationship between Morphology and Antimicrobial Activity in Streptomyces.</title>
        <authorList>
            <person name="Kang H.J."/>
            <person name="Kim S.B."/>
        </authorList>
    </citation>
    <scope>NUCLEOTIDE SEQUENCE [LARGE SCALE GENOMIC DNA]</scope>
    <source>
        <strain evidence="2 3">BH38</strain>
    </source>
</reference>
<feature type="signal peptide" evidence="1">
    <location>
        <begin position="1"/>
        <end position="27"/>
    </location>
</feature>
<evidence type="ECO:0008006" key="4">
    <source>
        <dbReference type="Google" id="ProtNLM"/>
    </source>
</evidence>
<dbReference type="AlphaFoldDB" id="A0A387HB46"/>
<protein>
    <recommendedName>
        <fullName evidence="4">Erythromycin esterase</fullName>
    </recommendedName>
</protein>